<evidence type="ECO:0000313" key="7">
    <source>
        <dbReference type="Proteomes" id="UP000240883"/>
    </source>
</evidence>
<gene>
    <name evidence="6" type="ORF">BS50DRAFT_186835</name>
</gene>
<dbReference type="Gene3D" id="3.90.1590.10">
    <property type="entry name" value="glutathione-dependent formaldehyde- activating enzyme (gfa)"/>
    <property type="match status" value="1"/>
</dbReference>
<evidence type="ECO:0000256" key="3">
    <source>
        <dbReference type="ARBA" id="ARBA00022833"/>
    </source>
</evidence>
<dbReference type="SUPFAM" id="SSF51316">
    <property type="entry name" value="Mss4-like"/>
    <property type="match status" value="1"/>
</dbReference>
<comment type="similarity">
    <text evidence="1">Belongs to the Gfa family.</text>
</comment>
<keyword evidence="7" id="KW-1185">Reference proteome</keyword>
<dbReference type="OrthoDB" id="406544at2759"/>
<dbReference type="PANTHER" id="PTHR33337:SF30">
    <property type="entry name" value="DUF636 DOMAIN PROTEIN (AFU_ORTHOLOGUE AFUA_1G03180)"/>
    <property type="match status" value="1"/>
</dbReference>
<evidence type="ECO:0000256" key="4">
    <source>
        <dbReference type="ARBA" id="ARBA00023239"/>
    </source>
</evidence>
<keyword evidence="3" id="KW-0862">Zinc</keyword>
<organism evidence="6 7">
    <name type="scientific">Corynespora cassiicola Philippines</name>
    <dbReference type="NCBI Taxonomy" id="1448308"/>
    <lineage>
        <taxon>Eukaryota</taxon>
        <taxon>Fungi</taxon>
        <taxon>Dikarya</taxon>
        <taxon>Ascomycota</taxon>
        <taxon>Pezizomycotina</taxon>
        <taxon>Dothideomycetes</taxon>
        <taxon>Pleosporomycetidae</taxon>
        <taxon>Pleosporales</taxon>
        <taxon>Corynesporascaceae</taxon>
        <taxon>Corynespora</taxon>
    </lineage>
</organism>
<dbReference type="GO" id="GO:0046872">
    <property type="term" value="F:metal ion binding"/>
    <property type="evidence" value="ECO:0007669"/>
    <property type="project" value="UniProtKB-KW"/>
</dbReference>
<sequence length="137" mass="14625">MAQEGGCFCGNVRYSVEGEPVKKALCHCRDCRKISGSAYSTNAIYPESAFKRVKGEAKSLAVKSDSGNEITSYFCGDCGSTMWREGKTFSGLVIIKVGTLDADDALENAKPVAELFVPCRPSWVAPIEGAAQAQAMS</sequence>
<dbReference type="PANTHER" id="PTHR33337">
    <property type="entry name" value="GFA DOMAIN-CONTAINING PROTEIN"/>
    <property type="match status" value="1"/>
</dbReference>
<evidence type="ECO:0000256" key="1">
    <source>
        <dbReference type="ARBA" id="ARBA00005495"/>
    </source>
</evidence>
<dbReference type="EMBL" id="KZ678129">
    <property type="protein sequence ID" value="PSN73434.1"/>
    <property type="molecule type" value="Genomic_DNA"/>
</dbReference>
<dbReference type="InterPro" id="IPR011057">
    <property type="entry name" value="Mss4-like_sf"/>
</dbReference>
<dbReference type="Pfam" id="PF04828">
    <property type="entry name" value="GFA"/>
    <property type="match status" value="1"/>
</dbReference>
<dbReference type="Proteomes" id="UP000240883">
    <property type="component" value="Unassembled WGS sequence"/>
</dbReference>
<proteinExistence type="inferred from homology"/>
<accession>A0A2T2P6X5</accession>
<dbReference type="InterPro" id="IPR006913">
    <property type="entry name" value="CENP-V/GFA"/>
</dbReference>
<keyword evidence="4" id="KW-0456">Lyase</keyword>
<dbReference type="GO" id="GO:0016846">
    <property type="term" value="F:carbon-sulfur lyase activity"/>
    <property type="evidence" value="ECO:0007669"/>
    <property type="project" value="InterPro"/>
</dbReference>
<evidence type="ECO:0000313" key="6">
    <source>
        <dbReference type="EMBL" id="PSN73434.1"/>
    </source>
</evidence>
<evidence type="ECO:0000256" key="2">
    <source>
        <dbReference type="ARBA" id="ARBA00022723"/>
    </source>
</evidence>
<feature type="domain" description="CENP-V/GFA" evidence="5">
    <location>
        <begin position="3"/>
        <end position="113"/>
    </location>
</feature>
<evidence type="ECO:0000259" key="5">
    <source>
        <dbReference type="PROSITE" id="PS51891"/>
    </source>
</evidence>
<protein>
    <recommendedName>
        <fullName evidence="5">CENP-V/GFA domain-containing protein</fullName>
    </recommendedName>
</protein>
<dbReference type="STRING" id="1448308.A0A2T2P6X5"/>
<dbReference type="PROSITE" id="PS51891">
    <property type="entry name" value="CENP_V_GFA"/>
    <property type="match status" value="1"/>
</dbReference>
<reference evidence="6 7" key="1">
    <citation type="journal article" date="2018" name="Front. Microbiol.">
        <title>Genome-Wide Analysis of Corynespora cassiicola Leaf Fall Disease Putative Effectors.</title>
        <authorList>
            <person name="Lopez D."/>
            <person name="Ribeiro S."/>
            <person name="Label P."/>
            <person name="Fumanal B."/>
            <person name="Venisse J.S."/>
            <person name="Kohler A."/>
            <person name="de Oliveira R.R."/>
            <person name="Labutti K."/>
            <person name="Lipzen A."/>
            <person name="Lail K."/>
            <person name="Bauer D."/>
            <person name="Ohm R.A."/>
            <person name="Barry K.W."/>
            <person name="Spatafora J."/>
            <person name="Grigoriev I.V."/>
            <person name="Martin F.M."/>
            <person name="Pujade-Renaud V."/>
        </authorList>
    </citation>
    <scope>NUCLEOTIDE SEQUENCE [LARGE SCALE GENOMIC DNA]</scope>
    <source>
        <strain evidence="6 7">Philippines</strain>
    </source>
</reference>
<dbReference type="AlphaFoldDB" id="A0A2T2P6X5"/>
<keyword evidence="2" id="KW-0479">Metal-binding</keyword>
<name>A0A2T2P6X5_CORCC</name>